<proteinExistence type="inferred from homology"/>
<feature type="region of interest" description="Disordered" evidence="3">
    <location>
        <begin position="207"/>
        <end position="252"/>
    </location>
</feature>
<dbReference type="EMBL" id="JAIWYP010000012">
    <property type="protein sequence ID" value="KAH3728069.1"/>
    <property type="molecule type" value="Genomic_DNA"/>
</dbReference>
<evidence type="ECO:0000256" key="3">
    <source>
        <dbReference type="SAM" id="MobiDB-lite"/>
    </source>
</evidence>
<feature type="region of interest" description="Disordered" evidence="3">
    <location>
        <begin position="517"/>
        <end position="550"/>
    </location>
</feature>
<dbReference type="InterPro" id="IPR042398">
    <property type="entry name" value="BCL2L13"/>
</dbReference>
<dbReference type="PROSITE" id="PS50062">
    <property type="entry name" value="BCL2_FAMILY"/>
    <property type="match status" value="1"/>
</dbReference>
<accession>A0A9D4CNX0</accession>
<dbReference type="AlphaFoldDB" id="A0A9D4CNX0"/>
<reference evidence="5" key="2">
    <citation type="submission" date="2020-11" db="EMBL/GenBank/DDBJ databases">
        <authorList>
            <person name="McCartney M.A."/>
            <person name="Auch B."/>
            <person name="Kono T."/>
            <person name="Mallez S."/>
            <person name="Becker A."/>
            <person name="Gohl D.M."/>
            <person name="Silverstein K.A.T."/>
            <person name="Koren S."/>
            <person name="Bechman K.B."/>
            <person name="Herman A."/>
            <person name="Abrahante J.E."/>
            <person name="Garbe J."/>
        </authorList>
    </citation>
    <scope>NUCLEOTIDE SEQUENCE</scope>
    <source>
        <strain evidence="5">Duluth1</strain>
        <tissue evidence="5">Whole animal</tissue>
    </source>
</reference>
<dbReference type="Pfam" id="PF00452">
    <property type="entry name" value="Bcl-2"/>
    <property type="match status" value="1"/>
</dbReference>
<feature type="region of interest" description="Disordered" evidence="3">
    <location>
        <begin position="567"/>
        <end position="586"/>
    </location>
</feature>
<gene>
    <name evidence="5" type="ORF">DPMN_054016</name>
</gene>
<sequence>MTSMEGDKNEMTMKKKSSQDHDNGDYFGPKVEQRSHTNIPQRQNISENIPHHVEYASQHSSLSRSMDFVSETRLVMLNFMGILPPSLYRDHIVSSPDFEADNLKHSHVFSKSHPLPKLTKSQSLNQGLSHNKPHSKRLGHLKSFQKDLDSPVSEDNVSYKYQKYLKEQLNVENANTYLPVETESIFASEIIGQQSAQSSSAIYEVSQSSHSLSPRKTPLSPQRQISENSSIGEYSYEGDADDEYEGSSTSSVFSSRSAHFRDGFLDLRRNVPYLPTVVDEVPGMLFRELDFREPDSLQECNSEDECGEDEADNIHSGSESDHKEEPNSRSARDLTACQAVPSKSADRSGLHLHIPMGTVQLDDVLLTFQSEINSELDEMESEFEPGIPSRCDGGGACATPRTPISQAALVLARIGDEMNDMHGPQLADMFNSLSPTDIENLSYPRFQELAQALLSHNDLNDWRQVALLMRFGQKLVWTALQTGVPHVRTIIDSCTQVVADMAAKFIIKQGGWSTIMNFDPSQSSDNQSSSDISPSTDRINSDLSQASSRGCNDLDLETDCLETKRESCGSEGQRTLIQGNSQESDEETCNVFTMSTKSSDASLTDNTIAIETGNALALGPKKPRYASSVGFEFSETSSISLDNTGEMELESDLSRRSSVIYIQSQCDDDPSKNTDDQDEADSDLICCNDLEDDDFTNSNVHTKVREAIKADIDVNIDAAENTKSFGNMSPGEGDFNTPNDNSITDCDVVETLYDNCPGLEAAGKLVSEYVFKSSNASREPVDHGLDNEEGGVVADDMGAVDEYDRSSQYVKQATPVAGTIPRGADGDETYQLVDNIVVDPLNDQRHAETTLDNYQNVNVEIGTLNTRTDEQMNIESDQNVNTEDDVNVHTGNYESSNVDQNTNNSSTSLQQHPEVNNQVEERYVSDTSRESVHTAEDRIGEDCNGVGDHSTGFGLKAMALASAVLALGIGLKFVVSNR</sequence>
<feature type="compositionally biased region" description="Acidic residues" evidence="3">
    <location>
        <begin position="236"/>
        <end position="245"/>
    </location>
</feature>
<dbReference type="PANTHER" id="PTHR15758:SF2">
    <property type="entry name" value="BCL-2-LIKE PROTEIN 13"/>
    <property type="match status" value="1"/>
</dbReference>
<feature type="compositionally biased region" description="Basic and acidic residues" evidence="3">
    <location>
        <begin position="924"/>
        <end position="941"/>
    </location>
</feature>
<feature type="compositionally biased region" description="Polar residues" evidence="3">
    <location>
        <begin position="868"/>
        <end position="881"/>
    </location>
</feature>
<feature type="region of interest" description="Disordered" evidence="3">
    <location>
        <begin position="296"/>
        <end position="334"/>
    </location>
</feature>
<feature type="region of interest" description="Disordered" evidence="3">
    <location>
        <begin position="111"/>
        <end position="137"/>
    </location>
</feature>
<keyword evidence="6" id="KW-1185">Reference proteome</keyword>
<dbReference type="SUPFAM" id="SSF56854">
    <property type="entry name" value="Bcl-2 inhibitors of programmed cell death"/>
    <property type="match status" value="1"/>
</dbReference>
<dbReference type="GO" id="GO:0042981">
    <property type="term" value="P:regulation of apoptotic process"/>
    <property type="evidence" value="ECO:0007669"/>
    <property type="project" value="InterPro"/>
</dbReference>
<name>A0A9D4CNX0_DREPO</name>
<feature type="compositionally biased region" description="Polar residues" evidence="3">
    <location>
        <begin position="570"/>
        <end position="582"/>
    </location>
</feature>
<feature type="compositionally biased region" description="Polar residues" evidence="3">
    <location>
        <begin position="119"/>
        <end position="129"/>
    </location>
</feature>
<evidence type="ECO:0000256" key="1">
    <source>
        <dbReference type="ARBA" id="ARBA00009458"/>
    </source>
</evidence>
<evidence type="ECO:0000259" key="4">
    <source>
        <dbReference type="Pfam" id="PF00452"/>
    </source>
</evidence>
<feature type="compositionally biased region" description="Polar residues" evidence="3">
    <location>
        <begin position="541"/>
        <end position="550"/>
    </location>
</feature>
<feature type="compositionally biased region" description="Polar residues" evidence="3">
    <location>
        <begin position="36"/>
        <end position="47"/>
    </location>
</feature>
<dbReference type="OrthoDB" id="6086439at2759"/>
<protein>
    <recommendedName>
        <fullName evidence="4">Bcl-2 Bcl-2 homology region 1-3 domain-containing protein</fullName>
    </recommendedName>
</protein>
<dbReference type="InterPro" id="IPR002475">
    <property type="entry name" value="Bcl2-like"/>
</dbReference>
<evidence type="ECO:0000256" key="2">
    <source>
        <dbReference type="ARBA" id="ARBA00022703"/>
    </source>
</evidence>
<feature type="compositionally biased region" description="Low complexity" evidence="3">
    <location>
        <begin position="519"/>
        <end position="537"/>
    </location>
</feature>
<feature type="compositionally biased region" description="Acidic residues" evidence="3">
    <location>
        <begin position="301"/>
        <end position="311"/>
    </location>
</feature>
<feature type="region of interest" description="Disordered" evidence="3">
    <location>
        <begin position="868"/>
        <end position="916"/>
    </location>
</feature>
<feature type="region of interest" description="Disordered" evidence="3">
    <location>
        <begin position="1"/>
        <end position="47"/>
    </location>
</feature>
<feature type="compositionally biased region" description="Basic and acidic residues" evidence="3">
    <location>
        <begin position="1"/>
        <end position="24"/>
    </location>
</feature>
<evidence type="ECO:0000313" key="6">
    <source>
        <dbReference type="Proteomes" id="UP000828390"/>
    </source>
</evidence>
<comment type="caution">
    <text evidence="5">The sequence shown here is derived from an EMBL/GenBank/DDBJ whole genome shotgun (WGS) entry which is preliminary data.</text>
</comment>
<evidence type="ECO:0000313" key="5">
    <source>
        <dbReference type="EMBL" id="KAH3728069.1"/>
    </source>
</evidence>
<dbReference type="Proteomes" id="UP000828390">
    <property type="component" value="Unassembled WGS sequence"/>
</dbReference>
<dbReference type="Gene3D" id="1.10.437.10">
    <property type="entry name" value="Blc2-like"/>
    <property type="match status" value="1"/>
</dbReference>
<reference evidence="5" key="1">
    <citation type="journal article" date="2019" name="bioRxiv">
        <title>The Genome of the Zebra Mussel, Dreissena polymorpha: A Resource for Invasive Species Research.</title>
        <authorList>
            <person name="McCartney M.A."/>
            <person name="Auch B."/>
            <person name="Kono T."/>
            <person name="Mallez S."/>
            <person name="Zhang Y."/>
            <person name="Obille A."/>
            <person name="Becker A."/>
            <person name="Abrahante J.E."/>
            <person name="Garbe J."/>
            <person name="Badalamenti J.P."/>
            <person name="Herman A."/>
            <person name="Mangelson H."/>
            <person name="Liachko I."/>
            <person name="Sullivan S."/>
            <person name="Sone E.D."/>
            <person name="Koren S."/>
            <person name="Silverstein K.A.T."/>
            <person name="Beckman K.B."/>
            <person name="Gohl D.M."/>
        </authorList>
    </citation>
    <scope>NUCLEOTIDE SEQUENCE</scope>
    <source>
        <strain evidence="5">Duluth1</strain>
        <tissue evidence="5">Whole animal</tissue>
    </source>
</reference>
<dbReference type="PANTHER" id="PTHR15758">
    <property type="entry name" value="BCL-2-LIKE PROTEIN 13"/>
    <property type="match status" value="1"/>
</dbReference>
<dbReference type="InterPro" id="IPR036834">
    <property type="entry name" value="Bcl-2-like_sf"/>
</dbReference>
<organism evidence="5 6">
    <name type="scientific">Dreissena polymorpha</name>
    <name type="common">Zebra mussel</name>
    <name type="synonym">Mytilus polymorpha</name>
    <dbReference type="NCBI Taxonomy" id="45954"/>
    <lineage>
        <taxon>Eukaryota</taxon>
        <taxon>Metazoa</taxon>
        <taxon>Spiralia</taxon>
        <taxon>Lophotrochozoa</taxon>
        <taxon>Mollusca</taxon>
        <taxon>Bivalvia</taxon>
        <taxon>Autobranchia</taxon>
        <taxon>Heteroconchia</taxon>
        <taxon>Euheterodonta</taxon>
        <taxon>Imparidentia</taxon>
        <taxon>Neoheterodontei</taxon>
        <taxon>Myida</taxon>
        <taxon>Dreissenoidea</taxon>
        <taxon>Dreissenidae</taxon>
        <taxon>Dreissena</taxon>
    </lineage>
</organism>
<feature type="region of interest" description="Disordered" evidence="3">
    <location>
        <begin position="924"/>
        <end position="943"/>
    </location>
</feature>
<comment type="similarity">
    <text evidence="1">Belongs to the Bcl-2 family.</text>
</comment>
<feature type="compositionally biased region" description="Polar residues" evidence="3">
    <location>
        <begin position="207"/>
        <end position="232"/>
    </location>
</feature>
<dbReference type="GO" id="GO:0006915">
    <property type="term" value="P:apoptotic process"/>
    <property type="evidence" value="ECO:0007669"/>
    <property type="project" value="UniProtKB-KW"/>
</dbReference>
<dbReference type="InterPro" id="IPR046371">
    <property type="entry name" value="Bcl-2_BH1-3"/>
</dbReference>
<feature type="compositionally biased region" description="Basic and acidic residues" evidence="3">
    <location>
        <begin position="318"/>
        <end position="332"/>
    </location>
</feature>
<feature type="domain" description="Bcl-2 Bcl-2 homology region 1-3" evidence="4">
    <location>
        <begin position="411"/>
        <end position="512"/>
    </location>
</feature>
<feature type="compositionally biased region" description="Polar residues" evidence="3">
    <location>
        <begin position="889"/>
        <end position="916"/>
    </location>
</feature>
<keyword evidence="2" id="KW-0053">Apoptosis</keyword>